<dbReference type="OrthoDB" id="9782542at2"/>
<dbReference type="AlphaFoldDB" id="A0A502EF67"/>
<evidence type="ECO:0000313" key="5">
    <source>
        <dbReference type="EMBL" id="TPG35126.1"/>
    </source>
</evidence>
<name>A0A502EF67_9MYCO</name>
<dbReference type="Proteomes" id="UP000320095">
    <property type="component" value="Unassembled WGS sequence"/>
</dbReference>
<feature type="domain" description="LytR/CpsA/Psr regulator C-terminal" evidence="4">
    <location>
        <begin position="364"/>
        <end position="451"/>
    </location>
</feature>
<dbReference type="PANTHER" id="PTHR33392">
    <property type="entry name" value="POLYISOPRENYL-TEICHOIC ACID--PEPTIDOGLYCAN TEICHOIC ACID TRANSFERASE TAGU"/>
    <property type="match status" value="1"/>
</dbReference>
<dbReference type="PANTHER" id="PTHR33392:SF6">
    <property type="entry name" value="POLYISOPRENYL-TEICHOIC ACID--PEPTIDOGLYCAN TEICHOIC ACID TRANSFERASE TAGU"/>
    <property type="match status" value="1"/>
</dbReference>
<dbReference type="Pfam" id="PF03816">
    <property type="entry name" value="LytR_cpsA_psr"/>
    <property type="match status" value="1"/>
</dbReference>
<dbReference type="NCBIfam" id="TIGR00350">
    <property type="entry name" value="lytR_cpsA_psr"/>
    <property type="match status" value="1"/>
</dbReference>
<dbReference type="Pfam" id="PF13399">
    <property type="entry name" value="LytR_C"/>
    <property type="match status" value="1"/>
</dbReference>
<evidence type="ECO:0000256" key="2">
    <source>
        <dbReference type="SAM" id="Phobius"/>
    </source>
</evidence>
<dbReference type="Gene3D" id="3.40.630.190">
    <property type="entry name" value="LCP protein"/>
    <property type="match status" value="1"/>
</dbReference>
<keyword evidence="2" id="KW-1133">Transmembrane helix</keyword>
<evidence type="ECO:0000313" key="6">
    <source>
        <dbReference type="Proteomes" id="UP000320095"/>
    </source>
</evidence>
<dbReference type="RefSeq" id="WP_140689977.1">
    <property type="nucleotide sequence ID" value="NZ_RCZG01000003.1"/>
</dbReference>
<dbReference type="InterPro" id="IPR027381">
    <property type="entry name" value="LytR/CpsA/Psr_C"/>
</dbReference>
<organism evidence="5 6">
    <name type="scientific">Mycolicibacterium hodleri</name>
    <dbReference type="NCBI Taxonomy" id="49897"/>
    <lineage>
        <taxon>Bacteria</taxon>
        <taxon>Bacillati</taxon>
        <taxon>Actinomycetota</taxon>
        <taxon>Actinomycetes</taxon>
        <taxon>Mycobacteriales</taxon>
        <taxon>Mycobacteriaceae</taxon>
        <taxon>Mycolicibacterium</taxon>
    </lineage>
</organism>
<evidence type="ECO:0000259" key="3">
    <source>
        <dbReference type="Pfam" id="PF03816"/>
    </source>
</evidence>
<reference evidence="5 6" key="1">
    <citation type="journal article" date="2019" name="Environ. Microbiol.">
        <title>Species interactions and distinct microbial communities in high Arctic permafrost affected cryosols are associated with the CH4 and CO2 gas fluxes.</title>
        <authorList>
            <person name="Altshuler I."/>
            <person name="Hamel J."/>
            <person name="Turney S."/>
            <person name="Magnuson E."/>
            <person name="Levesque R."/>
            <person name="Greer C."/>
            <person name="Whyte L.G."/>
        </authorList>
    </citation>
    <scope>NUCLEOTIDE SEQUENCE [LARGE SCALE GENOMIC DNA]</scope>
    <source>
        <strain evidence="5 6">S5.20</strain>
    </source>
</reference>
<keyword evidence="2" id="KW-0812">Transmembrane</keyword>
<dbReference type="InterPro" id="IPR004474">
    <property type="entry name" value="LytR_CpsA_psr"/>
</dbReference>
<protein>
    <submittedName>
        <fullName evidence="5">LytR family transcriptional regulator</fullName>
    </submittedName>
</protein>
<dbReference type="InterPro" id="IPR050922">
    <property type="entry name" value="LytR/CpsA/Psr_CW_biosynth"/>
</dbReference>
<accession>A0A502EF67</accession>
<sequence>MPTPPRSRGAGPRILRGGLALLTVLLVAVTGFGWWTLHGLLSGITVSEALGADSPRSTGAAVNILLIGLDSRKDQSGNDLPQEMLDQLHAGDSSSGGYNTNTLILVHLAEDGSVEAFSIPRDDYVNVSGIVPGYHRIKIKEAYGLTKFDAEQKLADDGESDQATLEKQGREAGRKATLAVVRALTGVPIDYFAEVNLAGFYDVAASLGGVEVCLNHSVHDDYSGADFPAGRQTLNAGQALAFVRQRHGLDNGDLDRTHRQQAFLISVIRQLQNSGSFSDMGKLNALMDVARKDLVLSSGWDQDLFRRIGGLAGEHVHYQTLPVVRYDTVYGQDVNIVDPPAIRALVATTFGDPSAPSNTVVPADVTVDVVNASGVRGLATEASNILSHNGYRDGTLSLGQEAGSPVSAVDYGAGAEGAAQAVATALGIVAPPRPHHDVAAGRIRVVLGNDYTLPTDATSLATTPSGGESLGIGVGTSDLPVPDEGLPISGSGIPCVN</sequence>
<proteinExistence type="inferred from homology"/>
<dbReference type="EMBL" id="RCZG01000003">
    <property type="protein sequence ID" value="TPG35126.1"/>
    <property type="molecule type" value="Genomic_DNA"/>
</dbReference>
<feature type="domain" description="Cell envelope-related transcriptional attenuator" evidence="3">
    <location>
        <begin position="99"/>
        <end position="272"/>
    </location>
</feature>
<evidence type="ECO:0000259" key="4">
    <source>
        <dbReference type="Pfam" id="PF13399"/>
    </source>
</evidence>
<keyword evidence="6" id="KW-1185">Reference proteome</keyword>
<comment type="caution">
    <text evidence="5">The sequence shown here is derived from an EMBL/GenBank/DDBJ whole genome shotgun (WGS) entry which is preliminary data.</text>
</comment>
<gene>
    <name evidence="5" type="ORF">EAH80_10165</name>
</gene>
<feature type="transmembrane region" description="Helical" evidence="2">
    <location>
        <begin position="14"/>
        <end position="37"/>
    </location>
</feature>
<comment type="similarity">
    <text evidence="1">Belongs to the LytR/CpsA/Psr (LCP) family.</text>
</comment>
<dbReference type="Gene3D" id="3.30.70.2390">
    <property type="match status" value="1"/>
</dbReference>
<evidence type="ECO:0000256" key="1">
    <source>
        <dbReference type="ARBA" id="ARBA00006068"/>
    </source>
</evidence>
<keyword evidence="2" id="KW-0472">Membrane</keyword>